<evidence type="ECO:0000313" key="2">
    <source>
        <dbReference type="EMBL" id="GEU59422.1"/>
    </source>
</evidence>
<sequence length="755" mass="85751">MDELLCSTQYFKANKKTSPRSCLRWKPTGRIFKTVGLRNQGSKEVKCDEHEQMASGDNTSGPAPLRKEKCTIQCALSSKEEKSLSLNLLKKGLLIREEDVEASKRRRSLIVHKTQQLFKGSSEGFGIIPEVHDEPKENLEVAKKQAGNVQTSLTLSSAKLEIQSMVEDGNPARANIKQALGRDTSKYSESNVSALEDLTLGDGNPVKELYDDVDIRLNEPVDTDKGFVQEEGTNSKTDVLVTSSFHSSDLAAKFLNFLDIPHTDAEIVSPLDVYVHHEFNKRVITLEKEVVELKKDVPLKTQVNALVDKHLDAWLGATRYEFMNFLLASITARITEQVKNQLPQILPKEVSNFAPLAASTLTKFELKKILIDKMDKSESYLAAPKHKECYEVLKKSYDLDKTIFSTYGKVYSLKRIQNDKDEDPSAGSDQGLKKRKTSKDADSAKKVLEFEVADSNMLQDQEENPDSTTRTKSKLVMTIASFAKRPLKTFDELMITPIDFYAFIINGLNINNLTQETLLGPAFRLLKGRRSNYAKLEYDFEECYKALSEKLNWENPEGDDYPFDITKPIPLVMIGNRQNVPVDYFFNNDLKYLQGGVSTITYTNSITKTKALGNLTLERTFRILLKSPMINMVPNIWSNEETWVWVSARDCSLRANNDLYRFKEGDFPRLCINDIEDMLLFVVQNRLTHLSCDDVSDFTIALRMFTRSVVIQKRVKDLQLRVESYQKKINVTKPEIPNPELGNGTHTLHMKTLKD</sequence>
<organism evidence="2">
    <name type="scientific">Tanacetum cinerariifolium</name>
    <name type="common">Dalmatian daisy</name>
    <name type="synonym">Chrysanthemum cinerariifolium</name>
    <dbReference type="NCBI Taxonomy" id="118510"/>
    <lineage>
        <taxon>Eukaryota</taxon>
        <taxon>Viridiplantae</taxon>
        <taxon>Streptophyta</taxon>
        <taxon>Embryophyta</taxon>
        <taxon>Tracheophyta</taxon>
        <taxon>Spermatophyta</taxon>
        <taxon>Magnoliopsida</taxon>
        <taxon>eudicotyledons</taxon>
        <taxon>Gunneridae</taxon>
        <taxon>Pentapetalae</taxon>
        <taxon>asterids</taxon>
        <taxon>campanulids</taxon>
        <taxon>Asterales</taxon>
        <taxon>Asteraceae</taxon>
        <taxon>Asteroideae</taxon>
        <taxon>Anthemideae</taxon>
        <taxon>Anthemidinae</taxon>
        <taxon>Tanacetum</taxon>
    </lineage>
</organism>
<protein>
    <submittedName>
        <fullName evidence="2">Uncharacterized protein</fullName>
    </submittedName>
</protein>
<evidence type="ECO:0000256" key="1">
    <source>
        <dbReference type="SAM" id="MobiDB-lite"/>
    </source>
</evidence>
<proteinExistence type="predicted"/>
<comment type="caution">
    <text evidence="2">The sequence shown here is derived from an EMBL/GenBank/DDBJ whole genome shotgun (WGS) entry which is preliminary data.</text>
</comment>
<reference evidence="2" key="1">
    <citation type="journal article" date="2019" name="Sci. Rep.">
        <title>Draft genome of Tanacetum cinerariifolium, the natural source of mosquito coil.</title>
        <authorList>
            <person name="Yamashiro T."/>
            <person name="Shiraishi A."/>
            <person name="Satake H."/>
            <person name="Nakayama K."/>
        </authorList>
    </citation>
    <scope>NUCLEOTIDE SEQUENCE</scope>
</reference>
<feature type="region of interest" description="Disordered" evidence="1">
    <location>
        <begin position="419"/>
        <end position="440"/>
    </location>
</feature>
<dbReference type="EMBL" id="BKCJ010004169">
    <property type="protein sequence ID" value="GEU59422.1"/>
    <property type="molecule type" value="Genomic_DNA"/>
</dbReference>
<gene>
    <name evidence="2" type="ORF">Tci_031400</name>
</gene>
<accession>A0A6L2LFR9</accession>
<name>A0A6L2LFR9_TANCI</name>
<dbReference type="AlphaFoldDB" id="A0A6L2LFR9"/>